<feature type="domain" description="DTW" evidence="6">
    <location>
        <begin position="18"/>
        <end position="217"/>
    </location>
</feature>
<evidence type="ECO:0000256" key="4">
    <source>
        <dbReference type="ARBA" id="ARBA00022694"/>
    </source>
</evidence>
<dbReference type="GO" id="GO:0016432">
    <property type="term" value="F:tRNA-uridine aminocarboxypropyltransferase activity"/>
    <property type="evidence" value="ECO:0007669"/>
    <property type="project" value="UniProtKB-EC"/>
</dbReference>
<reference evidence="7 8" key="1">
    <citation type="journal article" date="2016" name="Nat. Commun.">
        <title>Thousands of microbial genomes shed light on interconnected biogeochemical processes in an aquifer system.</title>
        <authorList>
            <person name="Anantharaman K."/>
            <person name="Brown C.T."/>
            <person name="Hug L.A."/>
            <person name="Sharon I."/>
            <person name="Castelle C.J."/>
            <person name="Probst A.J."/>
            <person name="Thomas B.C."/>
            <person name="Singh A."/>
            <person name="Wilkins M.J."/>
            <person name="Karaoz U."/>
            <person name="Brodie E.L."/>
            <person name="Williams K.H."/>
            <person name="Hubbard S.S."/>
            <person name="Banfield J.F."/>
        </authorList>
    </citation>
    <scope>NUCLEOTIDE SEQUENCE [LARGE SCALE GENOMIC DNA]</scope>
</reference>
<keyword evidence="3" id="KW-0949">S-adenosyl-L-methionine</keyword>
<protein>
    <recommendedName>
        <fullName evidence="1">tRNA-uridine aminocarboxypropyltransferase</fullName>
        <ecNumber evidence="1">2.5.1.25</ecNumber>
    </recommendedName>
</protein>
<evidence type="ECO:0000256" key="2">
    <source>
        <dbReference type="ARBA" id="ARBA00022679"/>
    </source>
</evidence>
<proteinExistence type="inferred from homology"/>
<dbReference type="PANTHER" id="PTHR21392:SF0">
    <property type="entry name" value="TRNA-URIDINE AMINOCARBOXYPROPYLTRANSFERASE 2"/>
    <property type="match status" value="1"/>
</dbReference>
<evidence type="ECO:0000313" key="8">
    <source>
        <dbReference type="Proteomes" id="UP000179243"/>
    </source>
</evidence>
<dbReference type="PANTHER" id="PTHR21392">
    <property type="entry name" value="TRNA-URIDINE AMINOCARBOXYPROPYLTRANSFERASE 2"/>
    <property type="match status" value="1"/>
</dbReference>
<evidence type="ECO:0000313" key="7">
    <source>
        <dbReference type="EMBL" id="OGJ99903.1"/>
    </source>
</evidence>
<keyword evidence="4" id="KW-0819">tRNA processing</keyword>
<dbReference type="EMBL" id="MFYX01000157">
    <property type="protein sequence ID" value="OGJ99903.1"/>
    <property type="molecule type" value="Genomic_DNA"/>
</dbReference>
<evidence type="ECO:0000256" key="3">
    <source>
        <dbReference type="ARBA" id="ARBA00022691"/>
    </source>
</evidence>
<evidence type="ECO:0000259" key="6">
    <source>
        <dbReference type="SMART" id="SM01144"/>
    </source>
</evidence>
<dbReference type="Pfam" id="PF03942">
    <property type="entry name" value="DTW"/>
    <property type="match status" value="1"/>
</dbReference>
<dbReference type="EC" id="2.5.1.25" evidence="1"/>
<gene>
    <name evidence="7" type="ORF">A2519_00160</name>
</gene>
<keyword evidence="2" id="KW-0808">Transferase</keyword>
<comment type="caution">
    <text evidence="7">The sequence shown here is derived from an EMBL/GenBank/DDBJ whole genome shotgun (WGS) entry which is preliminary data.</text>
</comment>
<evidence type="ECO:0000256" key="5">
    <source>
        <dbReference type="ARBA" id="ARBA00034489"/>
    </source>
</evidence>
<organism evidence="7 8">
    <name type="scientific">Candidatus Raymondbacteria bacterium RIFOXYD12_FULL_49_13</name>
    <dbReference type="NCBI Taxonomy" id="1817890"/>
    <lineage>
        <taxon>Bacteria</taxon>
        <taxon>Raymondiibacteriota</taxon>
    </lineage>
</organism>
<dbReference type="AlphaFoldDB" id="A0A1F7EZT2"/>
<comment type="similarity">
    <text evidence="5">Belongs to the TDD superfamily. DTWD2 family.</text>
</comment>
<dbReference type="SMART" id="SM01144">
    <property type="entry name" value="DTW"/>
    <property type="match status" value="1"/>
</dbReference>
<evidence type="ECO:0000256" key="1">
    <source>
        <dbReference type="ARBA" id="ARBA00012386"/>
    </source>
</evidence>
<accession>A0A1F7EZT2</accession>
<name>A0A1F7EZT2_UNCRA</name>
<sequence length="222" mass="25041">MTSPQNKIIRQIAPEKPQRDRCLRCNRGLATCFCGFARPFDTHTRFVLLMHPKEFKRQTTGTGRLTHVALRNSEIIMGCDFSGDLRLSRLLSDPRYYPVLLFPGPGAINLSENEALPLPCAKKLLVFLIDGTWATAKRILKLNENLSALPKIRFSPAAPSRFRFKRQPAAHCVSTIEAAYYILCLLESQGLEKLNNQHATLIEALDSLVDFQVRFLASASRK</sequence>
<dbReference type="Proteomes" id="UP000179243">
    <property type="component" value="Unassembled WGS sequence"/>
</dbReference>
<dbReference type="InterPro" id="IPR005636">
    <property type="entry name" value="DTW"/>
</dbReference>
<dbReference type="InterPro" id="IPR039262">
    <property type="entry name" value="DTWD2/TAPT"/>
</dbReference>
<dbReference type="GO" id="GO:0008033">
    <property type="term" value="P:tRNA processing"/>
    <property type="evidence" value="ECO:0007669"/>
    <property type="project" value="UniProtKB-KW"/>
</dbReference>